<organism evidence="1 2">
    <name type="scientific">Lacipirellula parvula</name>
    <dbReference type="NCBI Taxonomy" id="2650471"/>
    <lineage>
        <taxon>Bacteria</taxon>
        <taxon>Pseudomonadati</taxon>
        <taxon>Planctomycetota</taxon>
        <taxon>Planctomycetia</taxon>
        <taxon>Pirellulales</taxon>
        <taxon>Lacipirellulaceae</taxon>
        <taxon>Lacipirellula</taxon>
    </lineage>
</organism>
<dbReference type="AlphaFoldDB" id="A0A5K7X8X6"/>
<protein>
    <submittedName>
        <fullName evidence="1">Uncharacterized protein</fullName>
    </submittedName>
</protein>
<name>A0A5K7X8X6_9BACT</name>
<evidence type="ECO:0000313" key="2">
    <source>
        <dbReference type="Proteomes" id="UP000326837"/>
    </source>
</evidence>
<dbReference type="Proteomes" id="UP000326837">
    <property type="component" value="Chromosome"/>
</dbReference>
<dbReference type="KEGG" id="lpav:PLANPX_2600"/>
<keyword evidence="2" id="KW-1185">Reference proteome</keyword>
<accession>A0A5K7X8X6</accession>
<proteinExistence type="predicted"/>
<dbReference type="EMBL" id="AP021861">
    <property type="protein sequence ID" value="BBO32988.1"/>
    <property type="molecule type" value="Genomic_DNA"/>
</dbReference>
<sequence>MTLRVIPRAHGIGHATATNNGKKLPRTPLRLLATRAQRRRRVDSFDI</sequence>
<gene>
    <name evidence="1" type="ORF">PLANPX_2600</name>
</gene>
<reference evidence="2" key="1">
    <citation type="submission" date="2019-10" db="EMBL/GenBank/DDBJ databases">
        <title>Lacipirellula parvula gen. nov., sp. nov., representing a lineage of planctomycetes widespread in freshwater anoxic habitats, and description of the family Lacipirellulaceae.</title>
        <authorList>
            <person name="Dedysh S.N."/>
            <person name="Kulichevskaya I.S."/>
            <person name="Beletsky A.V."/>
            <person name="Rakitin A.L."/>
            <person name="Mardanov A.V."/>
            <person name="Ivanova A.A."/>
            <person name="Saltykova V.X."/>
            <person name="Rijpstra W.I.C."/>
            <person name="Sinninghe Damste J.S."/>
            <person name="Ravin N.V."/>
        </authorList>
    </citation>
    <scope>NUCLEOTIDE SEQUENCE [LARGE SCALE GENOMIC DNA]</scope>
    <source>
        <strain evidence="2">PX69</strain>
    </source>
</reference>
<evidence type="ECO:0000313" key="1">
    <source>
        <dbReference type="EMBL" id="BBO32988.1"/>
    </source>
</evidence>